<accession>A0A819KQY7</accession>
<comment type="caution">
    <text evidence="4">The sequence shown here is derived from an EMBL/GenBank/DDBJ whole genome shotgun (WGS) entry which is preliminary data.</text>
</comment>
<dbReference type="Proteomes" id="UP000663844">
    <property type="component" value="Unassembled WGS sequence"/>
</dbReference>
<dbReference type="GO" id="GO:0016286">
    <property type="term" value="F:small conductance calcium-activated potassium channel activity"/>
    <property type="evidence" value="ECO:0007669"/>
    <property type="project" value="InterPro"/>
</dbReference>
<feature type="transmembrane region" description="Helical" evidence="2">
    <location>
        <begin position="290"/>
        <end position="308"/>
    </location>
</feature>
<feature type="transmembrane region" description="Helical" evidence="2">
    <location>
        <begin position="130"/>
        <end position="150"/>
    </location>
</feature>
<feature type="transmembrane region" description="Helical" evidence="2">
    <location>
        <begin position="170"/>
        <end position="190"/>
    </location>
</feature>
<reference evidence="4" key="1">
    <citation type="submission" date="2021-02" db="EMBL/GenBank/DDBJ databases">
        <authorList>
            <person name="Nowell W R."/>
        </authorList>
    </citation>
    <scope>NUCLEOTIDE SEQUENCE</scope>
</reference>
<dbReference type="GO" id="GO:0005516">
    <property type="term" value="F:calmodulin binding"/>
    <property type="evidence" value="ECO:0007669"/>
    <property type="project" value="InterPro"/>
</dbReference>
<keyword evidence="1" id="KW-0175">Coiled coil</keyword>
<dbReference type="InterPro" id="IPR036122">
    <property type="entry name" value="CaM-bd_dom_sf"/>
</dbReference>
<dbReference type="AlphaFoldDB" id="A0A819KQY7"/>
<dbReference type="InterPro" id="IPR015449">
    <property type="entry name" value="K_chnl_Ca-activ_SK"/>
</dbReference>
<dbReference type="Pfam" id="PF07885">
    <property type="entry name" value="Ion_trans_2"/>
    <property type="match status" value="1"/>
</dbReference>
<dbReference type="Pfam" id="PF03530">
    <property type="entry name" value="SK_channel"/>
    <property type="match status" value="1"/>
</dbReference>
<dbReference type="InterPro" id="IPR013099">
    <property type="entry name" value="K_chnl_dom"/>
</dbReference>
<dbReference type="GO" id="GO:0016020">
    <property type="term" value="C:membrane"/>
    <property type="evidence" value="ECO:0007669"/>
    <property type="project" value="InterPro"/>
</dbReference>
<evidence type="ECO:0000313" key="5">
    <source>
        <dbReference type="Proteomes" id="UP000663844"/>
    </source>
</evidence>
<dbReference type="SUPFAM" id="SSF81327">
    <property type="entry name" value="Small-conductance potassium channel"/>
    <property type="match status" value="1"/>
</dbReference>
<dbReference type="PANTHER" id="PTHR10153">
    <property type="entry name" value="SMALL CONDUCTANCE CALCIUM-ACTIVATED POTASSIUM CHANNEL"/>
    <property type="match status" value="1"/>
</dbReference>
<keyword evidence="2" id="KW-0812">Transmembrane</keyword>
<name>A0A819KQY7_9BILA</name>
<protein>
    <recommendedName>
        <fullName evidence="3">Potassium channel domain-containing protein</fullName>
    </recommendedName>
</protein>
<organism evidence="4 5">
    <name type="scientific">Adineta steineri</name>
    <dbReference type="NCBI Taxonomy" id="433720"/>
    <lineage>
        <taxon>Eukaryota</taxon>
        <taxon>Metazoa</taxon>
        <taxon>Spiralia</taxon>
        <taxon>Gnathifera</taxon>
        <taxon>Rotifera</taxon>
        <taxon>Eurotatoria</taxon>
        <taxon>Bdelloidea</taxon>
        <taxon>Adinetida</taxon>
        <taxon>Adinetidae</taxon>
        <taxon>Adineta</taxon>
    </lineage>
</organism>
<feature type="transmembrane region" description="Helical" evidence="2">
    <location>
        <begin position="92"/>
        <end position="109"/>
    </location>
</feature>
<dbReference type="Gene3D" id="1.10.287.70">
    <property type="match status" value="2"/>
</dbReference>
<keyword evidence="2" id="KW-0472">Membrane</keyword>
<evidence type="ECO:0000313" key="4">
    <source>
        <dbReference type="EMBL" id="CAF3950266.1"/>
    </source>
</evidence>
<feature type="domain" description="Potassium channel" evidence="3">
    <location>
        <begin position="293"/>
        <end position="374"/>
    </location>
</feature>
<evidence type="ECO:0000256" key="2">
    <source>
        <dbReference type="SAM" id="Phobius"/>
    </source>
</evidence>
<gene>
    <name evidence="4" type="ORF">OXD698_LOCUS26646</name>
</gene>
<dbReference type="PRINTS" id="PR00169">
    <property type="entry name" value="KCHANNEL"/>
</dbReference>
<evidence type="ECO:0000256" key="1">
    <source>
        <dbReference type="SAM" id="Coils"/>
    </source>
</evidence>
<proteinExistence type="predicted"/>
<feature type="transmembrane region" description="Helical" evidence="2">
    <location>
        <begin position="320"/>
        <end position="339"/>
    </location>
</feature>
<dbReference type="SUPFAM" id="SSF81324">
    <property type="entry name" value="Voltage-gated potassium channels"/>
    <property type="match status" value="1"/>
</dbReference>
<evidence type="ECO:0000259" key="3">
    <source>
        <dbReference type="Pfam" id="PF07885"/>
    </source>
</evidence>
<keyword evidence="2" id="KW-1133">Transmembrane helix</keyword>
<dbReference type="EMBL" id="CAJOAZ010002677">
    <property type="protein sequence ID" value="CAF3950266.1"/>
    <property type="molecule type" value="Genomic_DNA"/>
</dbReference>
<feature type="transmembrane region" description="Helical" evidence="2">
    <location>
        <begin position="351"/>
        <end position="371"/>
    </location>
</feature>
<feature type="coiled-coil region" evidence="1">
    <location>
        <begin position="472"/>
        <end position="499"/>
    </location>
</feature>
<sequence>MSTTDNLHSPDILCNKSHSEASLLLTTIVLIPESTPPVSNILSFETTDEINNEDELNPLLNKRRRSTRTSLMADVSRRLYKRKVLYNRLREISNIMCVLGMSGVILMIIENEITFMNIENNDAYTCISERIKLIISITTMILVNLVFYYHRIDLEFYAVNNSLDQWRIGLTRTRIFLMLFEVFICMIHPIPRRFPFMSRIKHGNATREDFDVALGLPSTSTKAAFLSQSYIDFDVALGLPMFARVYLICRLVTFHSRLVADVSLQALGYFNQVSFDFLFLTKTYLTRWPTRSLLIFCTFIFFMGSWSLRACNYISGHDQVSMLDSMWLFIMTFTTVGYGDLKPSNYCGRSIAAITALIGVLSTALLISVLAQKLELTRSEKYVHNFVLNIGLGKERQIQAANIIKYAIKRWYLNRKHQSLTSEYIKIQRRLYRSIHFNQRLKREQKKVIDSCIGLPELITAQRESNDKIKKLMSMEVKVDRIEKNVADMNTTMNSIRNTLDLLLNKIT</sequence>